<evidence type="ECO:0000256" key="6">
    <source>
        <dbReference type="ARBA" id="ARBA00023152"/>
    </source>
</evidence>
<evidence type="ECO:0000256" key="2">
    <source>
        <dbReference type="ARBA" id="ARBA00004798"/>
    </source>
</evidence>
<dbReference type="GO" id="GO:0005737">
    <property type="term" value="C:cytoplasm"/>
    <property type="evidence" value="ECO:0007669"/>
    <property type="project" value="InterPro"/>
</dbReference>
<dbReference type="Pfam" id="PF01676">
    <property type="entry name" value="Metalloenzyme"/>
    <property type="match status" value="1"/>
</dbReference>
<dbReference type="GO" id="GO:0004619">
    <property type="term" value="F:phosphoglycerate mutase activity"/>
    <property type="evidence" value="ECO:0007669"/>
    <property type="project" value="UniProtKB-EC"/>
</dbReference>
<comment type="similarity">
    <text evidence="3">Belongs to the BPG-independent phosphoglycerate mutase family.</text>
</comment>
<dbReference type="InterPro" id="IPR005995">
    <property type="entry name" value="Pgm_bpd_ind"/>
</dbReference>
<dbReference type="Gene3D" id="3.40.720.10">
    <property type="entry name" value="Alkaline Phosphatase, subunit A"/>
    <property type="match status" value="1"/>
</dbReference>
<name>A0A6J6HB58_9ZZZZ</name>
<evidence type="ECO:0000256" key="1">
    <source>
        <dbReference type="ARBA" id="ARBA00001936"/>
    </source>
</evidence>
<dbReference type="AlphaFoldDB" id="A0A6J6HB58"/>
<dbReference type="NCBIfam" id="TIGR01307">
    <property type="entry name" value="pgm_bpd_ind"/>
    <property type="match status" value="1"/>
</dbReference>
<dbReference type="InterPro" id="IPR006124">
    <property type="entry name" value="Metalloenzyme"/>
</dbReference>
<dbReference type="EC" id="5.4.2.12" evidence="4"/>
<dbReference type="UniPathway" id="UPA00109">
    <property type="reaction ID" value="UER00186"/>
</dbReference>
<keyword evidence="5" id="KW-0479">Metal-binding</keyword>
<dbReference type="PANTHER" id="PTHR31637">
    <property type="entry name" value="2,3-BISPHOSPHOGLYCERATE-INDEPENDENT PHOSPHOGLYCERATE MUTASE"/>
    <property type="match status" value="1"/>
</dbReference>
<dbReference type="Pfam" id="PF06415">
    <property type="entry name" value="iPGM_N"/>
    <property type="match status" value="1"/>
</dbReference>
<feature type="domain" description="Metalloenzyme" evidence="9">
    <location>
        <begin position="12"/>
        <end position="534"/>
    </location>
</feature>
<dbReference type="FunFam" id="3.40.1450.10:FF:000002">
    <property type="entry name" value="2,3-bisphosphoglycerate-independent phosphoglycerate mutase"/>
    <property type="match status" value="1"/>
</dbReference>
<evidence type="ECO:0000256" key="8">
    <source>
        <dbReference type="ARBA" id="ARBA00023235"/>
    </source>
</evidence>
<dbReference type="GO" id="GO:0006096">
    <property type="term" value="P:glycolytic process"/>
    <property type="evidence" value="ECO:0007669"/>
    <property type="project" value="UniProtKB-UniPathway"/>
</dbReference>
<dbReference type="InterPro" id="IPR017850">
    <property type="entry name" value="Alkaline_phosphatase_core_sf"/>
</dbReference>
<proteinExistence type="inferred from homology"/>
<dbReference type="EMBL" id="CAEZUX010000020">
    <property type="protein sequence ID" value="CAB4609723.1"/>
    <property type="molecule type" value="Genomic_DNA"/>
</dbReference>
<sequence>MGSPATNSAAAPLVLAILDGVGLEEHTADNAVTGASAPFLHAAIAGHVGSEPVISLPIRAHGVAVGLPTDADMGNSEVGHNIMGAGRIFDQGAKQVEEAFRTGDIWGEAWQMVTARKDHQIHFVGLLSDGNVHSHIRHLKALVTAAATVGAQKIVIHPLFDGRDVIDGTAETYLSDLETFLADISATHRCTAIVGSGGGRMIVTMDRYEADWTIVENGWQAHAEGSARPFRSASEALATLRAEDNGVSDQYLPPFTIVDEAGTPVGAMQNDDAVVIFNFRGDRVVEIYRALTEEPFTPFARGPLPNNLLVVGMTLYDGDMGIPAHFLVPPTRVTGTVSELLATAGFAQYAVAETQKFGHVTYFWNGNRSEKFNEALETWVEIPSDKVSFDKLPKMKAKETGDAVVDAVKSGKYPFIRCNFAGGDMVGHTGDIPASIIAVEAIDEALVRVNDAVRAAGGTLLITADHGNCEVLIERDKNGAPLFDAHGVAVPKKSHTLSPVPFIAIDYANRTITSSGVSDAGISNIAATILTLLGQPVPSEYRPALVTVS</sequence>
<protein>
    <recommendedName>
        <fullName evidence="4">phosphoglycerate mutase (2,3-diphosphoglycerate-independent)</fullName>
        <ecNumber evidence="4">5.4.2.12</ecNumber>
    </recommendedName>
</protein>
<dbReference type="InterPro" id="IPR036646">
    <property type="entry name" value="PGAM_B_sf"/>
</dbReference>
<dbReference type="SUPFAM" id="SSF53649">
    <property type="entry name" value="Alkaline phosphatase-like"/>
    <property type="match status" value="1"/>
</dbReference>
<dbReference type="Gene3D" id="3.40.1450.10">
    <property type="entry name" value="BPG-independent phosphoglycerate mutase, domain B"/>
    <property type="match status" value="1"/>
</dbReference>
<evidence type="ECO:0000259" key="9">
    <source>
        <dbReference type="Pfam" id="PF01676"/>
    </source>
</evidence>
<evidence type="ECO:0000256" key="5">
    <source>
        <dbReference type="ARBA" id="ARBA00022723"/>
    </source>
</evidence>
<dbReference type="GO" id="GO:0006007">
    <property type="term" value="P:glucose catabolic process"/>
    <property type="evidence" value="ECO:0007669"/>
    <property type="project" value="InterPro"/>
</dbReference>
<dbReference type="SUPFAM" id="SSF64158">
    <property type="entry name" value="2,3-Bisphosphoglycerate-independent phosphoglycerate mutase, substrate-binding domain"/>
    <property type="match status" value="1"/>
</dbReference>
<evidence type="ECO:0000259" key="10">
    <source>
        <dbReference type="Pfam" id="PF06415"/>
    </source>
</evidence>
<keyword evidence="8" id="KW-0413">Isomerase</keyword>
<evidence type="ECO:0000313" key="11">
    <source>
        <dbReference type="EMBL" id="CAB4609723.1"/>
    </source>
</evidence>
<reference evidence="11" key="1">
    <citation type="submission" date="2020-05" db="EMBL/GenBank/DDBJ databases">
        <authorList>
            <person name="Chiriac C."/>
            <person name="Salcher M."/>
            <person name="Ghai R."/>
            <person name="Kavagutti S V."/>
        </authorList>
    </citation>
    <scope>NUCLEOTIDE SEQUENCE</scope>
</reference>
<evidence type="ECO:0000256" key="3">
    <source>
        <dbReference type="ARBA" id="ARBA00008819"/>
    </source>
</evidence>
<organism evidence="11">
    <name type="scientific">freshwater metagenome</name>
    <dbReference type="NCBI Taxonomy" id="449393"/>
    <lineage>
        <taxon>unclassified sequences</taxon>
        <taxon>metagenomes</taxon>
        <taxon>ecological metagenomes</taxon>
    </lineage>
</organism>
<dbReference type="CDD" id="cd16010">
    <property type="entry name" value="iPGM"/>
    <property type="match status" value="1"/>
</dbReference>
<dbReference type="GO" id="GO:0030145">
    <property type="term" value="F:manganese ion binding"/>
    <property type="evidence" value="ECO:0007669"/>
    <property type="project" value="InterPro"/>
</dbReference>
<dbReference type="PANTHER" id="PTHR31637:SF0">
    <property type="entry name" value="2,3-BISPHOSPHOGLYCERATE-INDEPENDENT PHOSPHOGLYCERATE MUTASE"/>
    <property type="match status" value="1"/>
</dbReference>
<comment type="pathway">
    <text evidence="2">Carbohydrate degradation; glycolysis; pyruvate from D-glyceraldehyde 3-phosphate: step 3/5.</text>
</comment>
<comment type="cofactor">
    <cofactor evidence="1">
        <name>Mn(2+)</name>
        <dbReference type="ChEBI" id="CHEBI:29035"/>
    </cofactor>
</comment>
<evidence type="ECO:0000256" key="7">
    <source>
        <dbReference type="ARBA" id="ARBA00023211"/>
    </source>
</evidence>
<feature type="domain" description="BPG-independent PGAM N-terminal" evidence="10">
    <location>
        <begin position="99"/>
        <end position="317"/>
    </location>
</feature>
<keyword evidence="7" id="KW-0464">Manganese</keyword>
<keyword evidence="6" id="KW-0324">Glycolysis</keyword>
<dbReference type="PIRSF" id="PIRSF001492">
    <property type="entry name" value="IPGAM"/>
    <property type="match status" value="1"/>
</dbReference>
<dbReference type="InterPro" id="IPR011258">
    <property type="entry name" value="BPG-indep_PGM_N"/>
</dbReference>
<evidence type="ECO:0000256" key="4">
    <source>
        <dbReference type="ARBA" id="ARBA00012026"/>
    </source>
</evidence>
<accession>A0A6J6HB58</accession>
<gene>
    <name evidence="11" type="ORF">UFOPK1874_00340</name>
</gene>